<keyword evidence="1" id="KW-0812">Transmembrane</keyword>
<evidence type="ECO:0008006" key="4">
    <source>
        <dbReference type="Google" id="ProtNLM"/>
    </source>
</evidence>
<feature type="transmembrane region" description="Helical" evidence="1">
    <location>
        <begin position="12"/>
        <end position="32"/>
    </location>
</feature>
<evidence type="ECO:0000256" key="1">
    <source>
        <dbReference type="SAM" id="Phobius"/>
    </source>
</evidence>
<evidence type="ECO:0000313" key="2">
    <source>
        <dbReference type="EMBL" id="EAZ82531.2"/>
    </source>
</evidence>
<keyword evidence="3" id="KW-1185">Reference proteome</keyword>
<feature type="transmembrane region" description="Helical" evidence="1">
    <location>
        <begin position="229"/>
        <end position="247"/>
    </location>
</feature>
<proteinExistence type="predicted"/>
<feature type="transmembrane region" description="Helical" evidence="1">
    <location>
        <begin position="38"/>
        <end position="59"/>
    </location>
</feature>
<evidence type="ECO:0000313" key="3">
    <source>
        <dbReference type="Proteomes" id="UP000003919"/>
    </source>
</evidence>
<feature type="transmembrane region" description="Helical" evidence="1">
    <location>
        <begin position="66"/>
        <end position="87"/>
    </location>
</feature>
<reference evidence="2 3" key="1">
    <citation type="journal article" date="2011" name="J. Bacteriol.">
        <title>Complete genome sequence of Algoriphagus sp. PR1, bacterial prey of a colony-forming choanoflagellate.</title>
        <authorList>
            <person name="Alegado R.A."/>
            <person name="Ferriera S."/>
            <person name="Nusbaum C."/>
            <person name="Young S.K."/>
            <person name="Zeng Q."/>
            <person name="Imamovic A."/>
            <person name="Fairclough S.R."/>
            <person name="King N."/>
        </authorList>
    </citation>
    <scope>NUCLEOTIDE SEQUENCE [LARGE SCALE GENOMIC DNA]</scope>
    <source>
        <strain evidence="2 3">PR1</strain>
    </source>
</reference>
<comment type="caution">
    <text evidence="2">The sequence shown here is derived from an EMBL/GenBank/DDBJ whole genome shotgun (WGS) entry which is preliminary data.</text>
</comment>
<feature type="transmembrane region" description="Helical" evidence="1">
    <location>
        <begin position="93"/>
        <end position="110"/>
    </location>
</feature>
<name>A3HRR3_9BACT</name>
<dbReference type="HOGENOM" id="CLU_682634_0_0_10"/>
<protein>
    <recommendedName>
        <fullName evidence="4">O-antigen polymerase superfamily</fullName>
    </recommendedName>
</protein>
<feature type="transmembrane region" description="Helical" evidence="1">
    <location>
        <begin position="318"/>
        <end position="338"/>
    </location>
</feature>
<gene>
    <name evidence="2" type="ORF">ALPR1_09960</name>
</gene>
<dbReference type="EMBL" id="AAXU02000001">
    <property type="protein sequence ID" value="EAZ82531.2"/>
    <property type="molecule type" value="Genomic_DNA"/>
</dbReference>
<dbReference type="Proteomes" id="UP000003919">
    <property type="component" value="Unassembled WGS sequence"/>
</dbReference>
<dbReference type="eggNOG" id="ENOG502ZIW8">
    <property type="taxonomic scope" value="Bacteria"/>
</dbReference>
<organism evidence="2 3">
    <name type="scientific">Algoriphagus machipongonensis</name>
    <dbReference type="NCBI Taxonomy" id="388413"/>
    <lineage>
        <taxon>Bacteria</taxon>
        <taxon>Pseudomonadati</taxon>
        <taxon>Bacteroidota</taxon>
        <taxon>Cytophagia</taxon>
        <taxon>Cytophagales</taxon>
        <taxon>Cyclobacteriaceae</taxon>
        <taxon>Algoriphagus</taxon>
    </lineage>
</organism>
<keyword evidence="1" id="KW-1133">Transmembrane helix</keyword>
<feature type="transmembrane region" description="Helical" evidence="1">
    <location>
        <begin position="183"/>
        <end position="201"/>
    </location>
</feature>
<dbReference type="AlphaFoldDB" id="A3HRR3"/>
<sequence length="403" mass="47299">MGIVRFNIRKFTTFYFCSILSLNLIFDFLYYIESLSSVSGILRLVVNASFVFLFFFFYFNHLFGEFKLLAFLLIYWLVLCLFASDIIFSLSEFFKIFLYMMFLPISFFLIKDFKDFQLFIKSCFLVLVLHVILISIANLYNLGEDTIKGNDLGFINLALADSRLFIMAYLVGLMPFFIRFKVLKSNIFWFAIGLLNALSLILSIKRTTIVISSFLFLFGQLFSKNKKNLVYLIIVLSFVSIPLYPYIEPIFMERLESRKYFVSGEYDIEEEGRVLELGLVVDTFLENDSYLNYLFGIEPFNSINNYGFLKDRPIHNDFVYVLFSSGIVGLFLYVYMLVDIYKKFLKKFNKYNSLALVDYKRVFQSIFLMVILVSFIGNMWAITYKIFVFSVFGAFIGCNRKLV</sequence>
<accession>A3HRR3</accession>
<dbReference type="STRING" id="388413.ALPR1_09960"/>
<keyword evidence="1" id="KW-0472">Membrane</keyword>
<feature type="transmembrane region" description="Helical" evidence="1">
    <location>
        <begin position="122"/>
        <end position="140"/>
    </location>
</feature>